<keyword evidence="1" id="KW-0805">Transcription regulation</keyword>
<evidence type="ECO:0000313" key="6">
    <source>
        <dbReference type="Proteomes" id="UP000610303"/>
    </source>
</evidence>
<comment type="caution">
    <text evidence="5">The sequence shown here is derived from an EMBL/GenBank/DDBJ whole genome shotgun (WGS) entry which is preliminary data.</text>
</comment>
<dbReference type="Pfam" id="PF07729">
    <property type="entry name" value="FCD"/>
    <property type="match status" value="1"/>
</dbReference>
<evidence type="ECO:0000259" key="4">
    <source>
        <dbReference type="PROSITE" id="PS50949"/>
    </source>
</evidence>
<organism evidence="5 6">
    <name type="scientific">Agromyces mediolanus</name>
    <name type="common">Corynebacterium mediolanum</name>
    <dbReference type="NCBI Taxonomy" id="41986"/>
    <lineage>
        <taxon>Bacteria</taxon>
        <taxon>Bacillati</taxon>
        <taxon>Actinomycetota</taxon>
        <taxon>Actinomycetes</taxon>
        <taxon>Micrococcales</taxon>
        <taxon>Microbacteriaceae</taxon>
        <taxon>Agromyces</taxon>
    </lineage>
</organism>
<keyword evidence="3" id="KW-0804">Transcription</keyword>
<evidence type="ECO:0000313" key="5">
    <source>
        <dbReference type="EMBL" id="GGR27898.1"/>
    </source>
</evidence>
<dbReference type="Gene3D" id="1.10.10.10">
    <property type="entry name" value="Winged helix-like DNA-binding domain superfamily/Winged helix DNA-binding domain"/>
    <property type="match status" value="1"/>
</dbReference>
<dbReference type="PROSITE" id="PS50949">
    <property type="entry name" value="HTH_GNTR"/>
    <property type="match status" value="1"/>
</dbReference>
<dbReference type="Gene3D" id="1.20.120.530">
    <property type="entry name" value="GntR ligand-binding domain-like"/>
    <property type="match status" value="1"/>
</dbReference>
<dbReference type="SMART" id="SM00345">
    <property type="entry name" value="HTH_GNTR"/>
    <property type="match status" value="1"/>
</dbReference>
<gene>
    <name evidence="5" type="ORF">GCM10010196_22030</name>
</gene>
<dbReference type="SUPFAM" id="SSF46785">
    <property type="entry name" value="Winged helix' DNA-binding domain"/>
    <property type="match status" value="1"/>
</dbReference>
<protein>
    <recommendedName>
        <fullName evidence="4">HTH gntR-type domain-containing protein</fullName>
    </recommendedName>
</protein>
<evidence type="ECO:0000256" key="1">
    <source>
        <dbReference type="ARBA" id="ARBA00023015"/>
    </source>
</evidence>
<reference evidence="5" key="2">
    <citation type="submission" date="2020-09" db="EMBL/GenBank/DDBJ databases">
        <authorList>
            <person name="Sun Q."/>
            <person name="Ohkuma M."/>
        </authorList>
    </citation>
    <scope>NUCLEOTIDE SEQUENCE</scope>
    <source>
        <strain evidence="5">JCM 3346</strain>
    </source>
</reference>
<dbReference type="EMBL" id="BMRJ01000002">
    <property type="protein sequence ID" value="GGR27898.1"/>
    <property type="molecule type" value="Genomic_DNA"/>
</dbReference>
<dbReference type="InterPro" id="IPR000524">
    <property type="entry name" value="Tscrpt_reg_HTH_GntR"/>
</dbReference>
<dbReference type="InterPro" id="IPR036390">
    <property type="entry name" value="WH_DNA-bd_sf"/>
</dbReference>
<dbReference type="InterPro" id="IPR036388">
    <property type="entry name" value="WH-like_DNA-bd_sf"/>
</dbReference>
<evidence type="ECO:0000256" key="2">
    <source>
        <dbReference type="ARBA" id="ARBA00023125"/>
    </source>
</evidence>
<accession>A0A918CKM5</accession>
<dbReference type="SUPFAM" id="SSF48008">
    <property type="entry name" value="GntR ligand-binding domain-like"/>
    <property type="match status" value="1"/>
</dbReference>
<dbReference type="InterPro" id="IPR008920">
    <property type="entry name" value="TF_FadR/GntR_C"/>
</dbReference>
<dbReference type="Proteomes" id="UP000610303">
    <property type="component" value="Unassembled WGS sequence"/>
</dbReference>
<name>A0A918CKM5_AGRME</name>
<keyword evidence="2" id="KW-0238">DNA-binding</keyword>
<dbReference type="PANTHER" id="PTHR43537">
    <property type="entry name" value="TRANSCRIPTIONAL REGULATOR, GNTR FAMILY"/>
    <property type="match status" value="1"/>
</dbReference>
<dbReference type="PRINTS" id="PR00035">
    <property type="entry name" value="HTHGNTR"/>
</dbReference>
<evidence type="ECO:0000256" key="3">
    <source>
        <dbReference type="ARBA" id="ARBA00023163"/>
    </source>
</evidence>
<dbReference type="Pfam" id="PF00392">
    <property type="entry name" value="GntR"/>
    <property type="match status" value="1"/>
</dbReference>
<dbReference type="AlphaFoldDB" id="A0A918CKM5"/>
<sequence>MPGISHNTPLSTQLADELRRRIAEGEYAVGALLPTEAELAAEFEVSRNSLREAIRSLVHAGLLGARAGYGTFVVAASDVAPALARRLDHDRAEDVAEVRLLLEREGARLAALRAGEPERRAILEALAARAAAETAPEYAAADVRFHRAVQDASGNALLAELYRGVGGNEQALAPLSGPEVDLAAQRAAFGHVDDAHAELAEAIVAGEPEAAAAAAERMVRLAHEQTGFPGAVAGTAASDAEAAR</sequence>
<dbReference type="PANTHER" id="PTHR43537:SF5">
    <property type="entry name" value="UXU OPERON TRANSCRIPTIONAL REGULATOR"/>
    <property type="match status" value="1"/>
</dbReference>
<feature type="domain" description="HTH gntR-type" evidence="4">
    <location>
        <begin position="8"/>
        <end position="76"/>
    </location>
</feature>
<reference evidence="5" key="1">
    <citation type="journal article" date="2014" name="Int. J. Syst. Evol. Microbiol.">
        <title>Complete genome sequence of Corynebacterium casei LMG S-19264T (=DSM 44701T), isolated from a smear-ripened cheese.</title>
        <authorList>
            <consortium name="US DOE Joint Genome Institute (JGI-PGF)"/>
            <person name="Walter F."/>
            <person name="Albersmeier A."/>
            <person name="Kalinowski J."/>
            <person name="Ruckert C."/>
        </authorList>
    </citation>
    <scope>NUCLEOTIDE SEQUENCE</scope>
    <source>
        <strain evidence="5">JCM 3346</strain>
    </source>
</reference>
<dbReference type="InterPro" id="IPR011711">
    <property type="entry name" value="GntR_C"/>
</dbReference>
<keyword evidence="6" id="KW-1185">Reference proteome</keyword>
<dbReference type="GO" id="GO:0003700">
    <property type="term" value="F:DNA-binding transcription factor activity"/>
    <property type="evidence" value="ECO:0007669"/>
    <property type="project" value="InterPro"/>
</dbReference>
<dbReference type="RefSeq" id="WP_189085409.1">
    <property type="nucleotide sequence ID" value="NZ_BMRJ01000002.1"/>
</dbReference>
<dbReference type="GO" id="GO:0003677">
    <property type="term" value="F:DNA binding"/>
    <property type="evidence" value="ECO:0007669"/>
    <property type="project" value="UniProtKB-KW"/>
</dbReference>
<proteinExistence type="predicted"/>
<dbReference type="CDD" id="cd07377">
    <property type="entry name" value="WHTH_GntR"/>
    <property type="match status" value="1"/>
</dbReference>
<dbReference type="SMART" id="SM00895">
    <property type="entry name" value="FCD"/>
    <property type="match status" value="1"/>
</dbReference>